<feature type="domain" description="D-isomer specific 2-hydroxyacid dehydrogenase catalytic" evidence="5">
    <location>
        <begin position="21"/>
        <end position="318"/>
    </location>
</feature>
<dbReference type="PANTHER" id="PTHR43761:SF1">
    <property type="entry name" value="D-ISOMER SPECIFIC 2-HYDROXYACID DEHYDROGENASE CATALYTIC DOMAIN-CONTAINING PROTEIN-RELATED"/>
    <property type="match status" value="1"/>
</dbReference>
<sequence>MIADYDFGDVDIERAIIEGAGFELLAEQCKSEDEVIEKGRDVDGVLTQYVRVGSRAIDTFTRCRVIARYGTGVDIVDVDAATRRGIQVTNAPNEWCAEEVADHAVALWLAAARKICVYDRETRKGVWQWQSGQPIWRLRGRVFGLLSFGFIARLIAERARAFGVEVWAHDPFLDESGLRSRQVRPVSFDQLVEGADYLVVQAPLTPETRRTFDRTTLRRMKPTAILINTGRGPIVEDAAIHQALTEGWIAGAALDDLEEEPAKQRDWRPRNPLFALPNVIISPHAAYYSEEAITTVRRIAAEEAVRVLTGQSARSPVNDVTAGSP</sequence>
<comment type="similarity">
    <text evidence="1 4">Belongs to the D-isomer specific 2-hydroxyacid dehydrogenase family.</text>
</comment>
<dbReference type="Pfam" id="PF02826">
    <property type="entry name" value="2-Hacid_dh_C"/>
    <property type="match status" value="1"/>
</dbReference>
<dbReference type="InterPro" id="IPR029753">
    <property type="entry name" value="D-isomer_DH_CS"/>
</dbReference>
<accession>A0A4R4MUI2</accession>
<name>A0A4R4MUI2_9ACTN</name>
<keyword evidence="8" id="KW-1185">Reference proteome</keyword>
<dbReference type="InterPro" id="IPR050418">
    <property type="entry name" value="D-iso_2-hydroxyacid_DH_PdxB"/>
</dbReference>
<dbReference type="InterPro" id="IPR036291">
    <property type="entry name" value="NAD(P)-bd_dom_sf"/>
</dbReference>
<dbReference type="SUPFAM" id="SSF52283">
    <property type="entry name" value="Formate/glycerate dehydrogenase catalytic domain-like"/>
    <property type="match status" value="1"/>
</dbReference>
<dbReference type="EMBL" id="SMJZ01000213">
    <property type="protein sequence ID" value="TDB99727.1"/>
    <property type="molecule type" value="Genomic_DNA"/>
</dbReference>
<evidence type="ECO:0000256" key="1">
    <source>
        <dbReference type="ARBA" id="ARBA00005854"/>
    </source>
</evidence>
<keyword evidence="3" id="KW-0520">NAD</keyword>
<dbReference type="OrthoDB" id="117809at2"/>
<feature type="domain" description="D-isomer specific 2-hydroxyacid dehydrogenase NAD-binding" evidence="6">
    <location>
        <begin position="105"/>
        <end position="286"/>
    </location>
</feature>
<dbReference type="GO" id="GO:0003714">
    <property type="term" value="F:transcription corepressor activity"/>
    <property type="evidence" value="ECO:0007669"/>
    <property type="project" value="InterPro"/>
</dbReference>
<evidence type="ECO:0000259" key="6">
    <source>
        <dbReference type="Pfam" id="PF02826"/>
    </source>
</evidence>
<evidence type="ECO:0000313" key="8">
    <source>
        <dbReference type="Proteomes" id="UP000295157"/>
    </source>
</evidence>
<dbReference type="PROSITE" id="PS00671">
    <property type="entry name" value="D_2_HYDROXYACID_DH_3"/>
    <property type="match status" value="1"/>
</dbReference>
<dbReference type="Gene3D" id="3.40.50.720">
    <property type="entry name" value="NAD(P)-binding Rossmann-like Domain"/>
    <property type="match status" value="2"/>
</dbReference>
<evidence type="ECO:0000256" key="2">
    <source>
        <dbReference type="ARBA" id="ARBA00023002"/>
    </source>
</evidence>
<evidence type="ECO:0000313" key="7">
    <source>
        <dbReference type="EMBL" id="TDB99727.1"/>
    </source>
</evidence>
<dbReference type="PANTHER" id="PTHR43761">
    <property type="entry name" value="D-ISOMER SPECIFIC 2-HYDROXYACID DEHYDROGENASE FAMILY PROTEIN (AFU_ORTHOLOGUE AFUA_1G13630)"/>
    <property type="match status" value="1"/>
</dbReference>
<organism evidence="7 8">
    <name type="scientific">Nonomuraea longispora</name>
    <dbReference type="NCBI Taxonomy" id="1848320"/>
    <lineage>
        <taxon>Bacteria</taxon>
        <taxon>Bacillati</taxon>
        <taxon>Actinomycetota</taxon>
        <taxon>Actinomycetes</taxon>
        <taxon>Streptosporangiales</taxon>
        <taxon>Streptosporangiaceae</taxon>
        <taxon>Nonomuraea</taxon>
    </lineage>
</organism>
<proteinExistence type="inferred from homology"/>
<dbReference type="InterPro" id="IPR006140">
    <property type="entry name" value="D-isomer_DH_NAD-bd"/>
</dbReference>
<dbReference type="InterPro" id="IPR043322">
    <property type="entry name" value="CtBP"/>
</dbReference>
<dbReference type="CDD" id="cd05299">
    <property type="entry name" value="CtBP_dh"/>
    <property type="match status" value="1"/>
</dbReference>
<keyword evidence="2 4" id="KW-0560">Oxidoreductase</keyword>
<dbReference type="AlphaFoldDB" id="A0A4R4MUI2"/>
<evidence type="ECO:0000259" key="5">
    <source>
        <dbReference type="Pfam" id="PF00389"/>
    </source>
</evidence>
<evidence type="ECO:0000256" key="4">
    <source>
        <dbReference type="RuleBase" id="RU003719"/>
    </source>
</evidence>
<dbReference type="Pfam" id="PF00389">
    <property type="entry name" value="2-Hacid_dh"/>
    <property type="match status" value="1"/>
</dbReference>
<gene>
    <name evidence="7" type="ORF">E1267_36695</name>
</gene>
<dbReference type="SUPFAM" id="SSF51735">
    <property type="entry name" value="NAD(P)-binding Rossmann-fold domains"/>
    <property type="match status" value="1"/>
</dbReference>
<dbReference type="Proteomes" id="UP000295157">
    <property type="component" value="Unassembled WGS sequence"/>
</dbReference>
<dbReference type="InterPro" id="IPR006139">
    <property type="entry name" value="D-isomer_2_OHA_DH_cat_dom"/>
</dbReference>
<dbReference type="GO" id="GO:0016616">
    <property type="term" value="F:oxidoreductase activity, acting on the CH-OH group of donors, NAD or NADP as acceptor"/>
    <property type="evidence" value="ECO:0007669"/>
    <property type="project" value="InterPro"/>
</dbReference>
<reference evidence="7 8" key="1">
    <citation type="submission" date="2019-02" db="EMBL/GenBank/DDBJ databases">
        <title>Draft genome sequences of novel Actinobacteria.</title>
        <authorList>
            <person name="Sahin N."/>
            <person name="Ay H."/>
            <person name="Saygin H."/>
        </authorList>
    </citation>
    <scope>NUCLEOTIDE SEQUENCE [LARGE SCALE GENOMIC DNA]</scope>
    <source>
        <strain evidence="7 8">KC201</strain>
    </source>
</reference>
<evidence type="ECO:0000256" key="3">
    <source>
        <dbReference type="ARBA" id="ARBA00023027"/>
    </source>
</evidence>
<dbReference type="GO" id="GO:0051287">
    <property type="term" value="F:NAD binding"/>
    <property type="evidence" value="ECO:0007669"/>
    <property type="project" value="InterPro"/>
</dbReference>
<comment type="caution">
    <text evidence="7">The sequence shown here is derived from an EMBL/GenBank/DDBJ whole genome shotgun (WGS) entry which is preliminary data.</text>
</comment>
<protein>
    <submittedName>
        <fullName evidence="7">C-terminal binding protein</fullName>
    </submittedName>
</protein>